<feature type="transmembrane region" description="Helical" evidence="14">
    <location>
        <begin position="197"/>
        <end position="216"/>
    </location>
</feature>
<proteinExistence type="inferred from homology"/>
<evidence type="ECO:0000256" key="13">
    <source>
        <dbReference type="ARBA" id="ARBA00093457"/>
    </source>
</evidence>
<dbReference type="PANTHER" id="PTHR12646:SF0">
    <property type="entry name" value="DOL-P-MAN:MAN(5)GLCNAC(2)-PP-DOL ALPHA-1,3-MANNOSYLTRANSFERASE"/>
    <property type="match status" value="1"/>
</dbReference>
<dbReference type="PANTHER" id="PTHR12646">
    <property type="entry name" value="NOT56 - RELATED"/>
    <property type="match status" value="1"/>
</dbReference>
<evidence type="ECO:0000256" key="6">
    <source>
        <dbReference type="ARBA" id="ARBA00022679"/>
    </source>
</evidence>
<dbReference type="EMBL" id="KN824277">
    <property type="protein sequence ID" value="KIM34038.1"/>
    <property type="molecule type" value="Genomic_DNA"/>
</dbReference>
<name>A0A0C2X7L8_SERVB</name>
<comment type="similarity">
    <text evidence="13">Belongs to the glycosyltransferase ALG3 family.</text>
</comment>
<comment type="caution">
    <text evidence="14">Lacks conserved residue(s) required for the propagation of feature annotation.</text>
</comment>
<dbReference type="STRING" id="933852.A0A0C2X7L8"/>
<comment type="catalytic activity">
    <reaction evidence="12 14">
        <text>an alpha-D-Man-(1-&gt;2)-alpha-D-Man-(1-&gt;2)-alpha-D-Man-(1-&gt;3)-[alpha-D-Man-(1-&gt;6)]-beta-D-Man-(1-&gt;4)-beta-D-GlcNAc-(1-&gt;4)-alpha-D-GlcNAc-diphospho-di-trans,poly-cis-dolichol + a di-trans,poly-cis-dolichyl beta-D-mannosyl phosphate = an alpha-D-Man-(1-&gt;2)-alpha-D-Man-(1-&gt;2)-alpha-D-Man-(1-&gt;3)-[alpha-D-Man-(1-&gt;3)-alpha-D-Man-(1-&gt;6)]-beta-D-Man-(1-&gt;4)-beta-D-GlcNAc-(1-&gt;4)-alpha-D-GlcNAc-diphospho-di-trans,poly-cis-dolichol + a di-trans,poly-cis-dolichyl phosphate + H(+)</text>
        <dbReference type="Rhea" id="RHEA:29527"/>
        <dbReference type="Rhea" id="RHEA-COMP:19498"/>
        <dbReference type="Rhea" id="RHEA-COMP:19501"/>
        <dbReference type="Rhea" id="RHEA-COMP:19516"/>
        <dbReference type="Rhea" id="RHEA-COMP:19517"/>
        <dbReference type="ChEBI" id="CHEBI:15378"/>
        <dbReference type="ChEBI" id="CHEBI:57683"/>
        <dbReference type="ChEBI" id="CHEBI:58211"/>
        <dbReference type="ChEBI" id="CHEBI:132515"/>
        <dbReference type="ChEBI" id="CHEBI:132516"/>
        <dbReference type="EC" id="2.4.1.258"/>
    </reaction>
    <physiologicalReaction direction="left-to-right" evidence="12 14">
        <dbReference type="Rhea" id="RHEA:29528"/>
    </physiologicalReaction>
</comment>
<evidence type="ECO:0000313" key="15">
    <source>
        <dbReference type="EMBL" id="KIM34038.1"/>
    </source>
</evidence>
<dbReference type="InterPro" id="IPR007873">
    <property type="entry name" value="Glycosyltransferase_ALG3"/>
</dbReference>
<dbReference type="OrthoDB" id="20028at2759"/>
<comment type="subcellular location">
    <subcellularLocation>
        <location evidence="1 14">Endoplasmic reticulum membrane</location>
        <topology evidence="1 14">Multi-pass membrane protein</topology>
    </subcellularLocation>
</comment>
<evidence type="ECO:0000256" key="11">
    <source>
        <dbReference type="ARBA" id="ARBA00044743"/>
    </source>
</evidence>
<evidence type="ECO:0000256" key="7">
    <source>
        <dbReference type="ARBA" id="ARBA00022692"/>
    </source>
</evidence>
<accession>A0A0C2X7L8</accession>
<evidence type="ECO:0000256" key="14">
    <source>
        <dbReference type="RuleBase" id="RU364047"/>
    </source>
</evidence>
<evidence type="ECO:0000256" key="3">
    <source>
        <dbReference type="ARBA" id="ARBA00011964"/>
    </source>
</evidence>
<organism evidence="15 16">
    <name type="scientific">Serendipita vermifera MAFF 305830</name>
    <dbReference type="NCBI Taxonomy" id="933852"/>
    <lineage>
        <taxon>Eukaryota</taxon>
        <taxon>Fungi</taxon>
        <taxon>Dikarya</taxon>
        <taxon>Basidiomycota</taxon>
        <taxon>Agaricomycotina</taxon>
        <taxon>Agaricomycetes</taxon>
        <taxon>Sebacinales</taxon>
        <taxon>Serendipitaceae</taxon>
        <taxon>Serendipita</taxon>
    </lineage>
</organism>
<evidence type="ECO:0000256" key="8">
    <source>
        <dbReference type="ARBA" id="ARBA00022824"/>
    </source>
</evidence>
<evidence type="ECO:0000256" key="1">
    <source>
        <dbReference type="ARBA" id="ARBA00004477"/>
    </source>
</evidence>
<evidence type="ECO:0000256" key="4">
    <source>
        <dbReference type="ARBA" id="ARBA00015561"/>
    </source>
</evidence>
<evidence type="ECO:0000256" key="12">
    <source>
        <dbReference type="ARBA" id="ARBA00049506"/>
    </source>
</evidence>
<feature type="transmembrane region" description="Helical" evidence="14">
    <location>
        <begin position="25"/>
        <end position="43"/>
    </location>
</feature>
<dbReference type="UniPathway" id="UPA00378"/>
<dbReference type="GO" id="GO:0005789">
    <property type="term" value="C:endoplasmic reticulum membrane"/>
    <property type="evidence" value="ECO:0007669"/>
    <property type="project" value="UniProtKB-SubCell"/>
</dbReference>
<evidence type="ECO:0000256" key="5">
    <source>
        <dbReference type="ARBA" id="ARBA00022676"/>
    </source>
</evidence>
<reference evidence="15 16" key="1">
    <citation type="submission" date="2014-04" db="EMBL/GenBank/DDBJ databases">
        <authorList>
            <consortium name="DOE Joint Genome Institute"/>
            <person name="Kuo A."/>
            <person name="Zuccaro A."/>
            <person name="Kohler A."/>
            <person name="Nagy L.G."/>
            <person name="Floudas D."/>
            <person name="Copeland A."/>
            <person name="Barry K.W."/>
            <person name="Cichocki N."/>
            <person name="Veneault-Fourrey C."/>
            <person name="LaButti K."/>
            <person name="Lindquist E.A."/>
            <person name="Lipzen A."/>
            <person name="Lundell T."/>
            <person name="Morin E."/>
            <person name="Murat C."/>
            <person name="Sun H."/>
            <person name="Tunlid A."/>
            <person name="Henrissat B."/>
            <person name="Grigoriev I.V."/>
            <person name="Hibbett D.S."/>
            <person name="Martin F."/>
            <person name="Nordberg H.P."/>
            <person name="Cantor M.N."/>
            <person name="Hua S.X."/>
        </authorList>
    </citation>
    <scope>NUCLEOTIDE SEQUENCE [LARGE SCALE GENOMIC DNA]</scope>
    <source>
        <strain evidence="15 16">MAFF 305830</strain>
    </source>
</reference>
<keyword evidence="6 14" id="KW-0808">Transferase</keyword>
<keyword evidence="9 14" id="KW-1133">Transmembrane helix</keyword>
<gene>
    <name evidence="15" type="ORF">M408DRAFT_89830</name>
</gene>
<keyword evidence="7 14" id="KW-0812">Transmembrane</keyword>
<dbReference type="Proteomes" id="UP000054097">
    <property type="component" value="Unassembled WGS sequence"/>
</dbReference>
<dbReference type="HOGENOM" id="CLU_035382_2_0_1"/>
<keyword evidence="5 14" id="KW-0328">Glycosyltransferase</keyword>
<keyword evidence="8 14" id="KW-0256">Endoplasmic reticulum</keyword>
<evidence type="ECO:0000256" key="10">
    <source>
        <dbReference type="ARBA" id="ARBA00023136"/>
    </source>
</evidence>
<protein>
    <recommendedName>
        <fullName evidence="4 14">Dol-P-Man:Man(5)GlcNAc(2)-PP-Dol alpha-1,3-mannosyltransferase</fullName>
        <ecNumber evidence="3 14">2.4.1.258</ecNumber>
    </recommendedName>
    <alternativeName>
        <fullName evidence="14">Dol-P-Man-dependent alpha(1-3)-mannosyltransferase</fullName>
    </alternativeName>
</protein>
<dbReference type="GO" id="GO:0052925">
    <property type="term" value="F:dol-P-Man:Man(5)GlcNAc(2)-PP-Dol alpha-1,3-mannosyltransferase activity"/>
    <property type="evidence" value="ECO:0007669"/>
    <property type="project" value="UniProtKB-EC"/>
</dbReference>
<feature type="transmembrane region" description="Helical" evidence="14">
    <location>
        <begin position="81"/>
        <end position="102"/>
    </location>
</feature>
<dbReference type="AlphaFoldDB" id="A0A0C2X7L8"/>
<keyword evidence="16" id="KW-1185">Reference proteome</keyword>
<sequence>MNVLLYLPGLLVVLLKTLGLVDSLVHILIMVVIQVWLGLPFLVPYPRSYLANAFDFSRQFLFKWTVNWRFVPEDVFLSKKFALSLLFGHLSVLLLFALFRWFKGDGGLIATVKRAVSMPFRRASLEFPSGDEIVTILFTSNFIGIVFARSLHYQFYSWYAQSLPLLLWRTRYPIPIKLLLLLGIEYSWNVFPSTNRSAYILNACHILLLGGLWFGFPSGLRKRKVAFKEQIQEHTETNFSESSSEPELSSS</sequence>
<dbReference type="EC" id="2.4.1.258" evidence="3 14"/>
<evidence type="ECO:0000256" key="2">
    <source>
        <dbReference type="ARBA" id="ARBA00004922"/>
    </source>
</evidence>
<reference evidence="16" key="2">
    <citation type="submission" date="2015-01" db="EMBL/GenBank/DDBJ databases">
        <title>Evolutionary Origins and Diversification of the Mycorrhizal Mutualists.</title>
        <authorList>
            <consortium name="DOE Joint Genome Institute"/>
            <consortium name="Mycorrhizal Genomics Consortium"/>
            <person name="Kohler A."/>
            <person name="Kuo A."/>
            <person name="Nagy L.G."/>
            <person name="Floudas D."/>
            <person name="Copeland A."/>
            <person name="Barry K.W."/>
            <person name="Cichocki N."/>
            <person name="Veneault-Fourrey C."/>
            <person name="LaButti K."/>
            <person name="Lindquist E.A."/>
            <person name="Lipzen A."/>
            <person name="Lundell T."/>
            <person name="Morin E."/>
            <person name="Murat C."/>
            <person name="Riley R."/>
            <person name="Ohm R."/>
            <person name="Sun H."/>
            <person name="Tunlid A."/>
            <person name="Henrissat B."/>
            <person name="Grigoriev I.V."/>
            <person name="Hibbett D.S."/>
            <person name="Martin F."/>
        </authorList>
    </citation>
    <scope>NUCLEOTIDE SEQUENCE [LARGE SCALE GENOMIC DNA]</scope>
    <source>
        <strain evidence="16">MAFF 305830</strain>
    </source>
</reference>
<evidence type="ECO:0000256" key="9">
    <source>
        <dbReference type="ARBA" id="ARBA00022989"/>
    </source>
</evidence>
<comment type="pathway">
    <text evidence="2 14">Protein modification; protein glycosylation.</text>
</comment>
<evidence type="ECO:0000313" key="16">
    <source>
        <dbReference type="Proteomes" id="UP000054097"/>
    </source>
</evidence>
<dbReference type="Pfam" id="PF05208">
    <property type="entry name" value="ALG3"/>
    <property type="match status" value="1"/>
</dbReference>
<keyword evidence="10 14" id="KW-0472">Membrane</keyword>
<comment type="function">
    <text evidence="11 14">Dol-P-Man:Man(5)GlcNAc(2)-PP-Dol alpha-1,3-mannosyltransferase that operates in the biosynthetic pathway of dolichol-linked oligosaccharides, the glycan precursors employed in protein asparagine (N)-glycosylation. The assembly of dolichol-linked oligosaccharides begins on the cytosolic side of the endoplasmic reticulum membrane and finishes in its lumen. The sequential addition of sugars to dolichol pyrophosphate produces dolichol-linked oligosaccharides containing fourteen sugars, including two GlcNAcs, nine mannoses and three glucoses. Once assembled, the oligosaccharide is transferred from the lipid to nascent proteins by oligosaccharyltransferases. In the lumen of the endoplasmic reticulum, adds the first dolichyl beta-D-mannosyl phosphate derived mannose in an alpha-1,3 linkage to Man(5)GlcNAc(2)-PP-dolichol to produce Man(6)GlcNAc(2)-PP-dolichol.</text>
</comment>